<dbReference type="InterPro" id="IPR050422">
    <property type="entry name" value="X-Pro_aminopeptidase_P"/>
</dbReference>
<dbReference type="Pfam" id="PF01321">
    <property type="entry name" value="Creatinase_N"/>
    <property type="match status" value="1"/>
</dbReference>
<evidence type="ECO:0000256" key="1">
    <source>
        <dbReference type="ARBA" id="ARBA00008766"/>
    </source>
</evidence>
<dbReference type="EMBL" id="FXWG01000004">
    <property type="protein sequence ID" value="SMQ75888.1"/>
    <property type="molecule type" value="Genomic_DNA"/>
</dbReference>
<sequence>MLMQTHEARLDALRRELKSRELDGFVVPISDEHMSEYVGAYAQRLAWLTGFGGSAGSAVVLADGYEGLGAAMFIDGRYTVQVRDQVDAKLYEYRSVPKEPMGKWLADNASAGARIGYDPWLHTQKWVDQMEKALIRKGITLVPVESNPIDAVWQDRPSPSNAPAMVHPQELAGKSSAEKRSEIAEWLKEEGYDAAVVSALDSIAWLLNIRGTDVDRTPVALSYLVAKADGTAELFIAPDKVTPELTQHLGNAVTIRDRMDFAPALAEMKGKSVTVDPDYGAAAIAQLLEEGGASVAFNRDPAILPKAIKNPVEQQGHRDSQARDGAAVARFLHWLEREAPSGEIDELTAAAKLREFREAHGDLRDLSFDTISAAGPHAALPHYRVDEDSNMKIPPSSIYLVDSGGQYPAGTTDITRTVWVGPGEPSQEMRDRYTRVLKGHIAIDRAVFPQGTAGSQLDAFARQFLWAAGVDYAHGTGHGVGSFLSVHEGPQRIAKSGGGQAGTDQELMPGMILSNEPGYYKAGGFGIRIENLVLVEPREIEGAEGEYYGFDCLTFVPIDRKLVDRDMLTMEEVEWWNAYHEKVLEILAPQLSGDDLAWVERECAPL</sequence>
<name>A0A1Y6FLU9_9SPHN</name>
<evidence type="ECO:0000256" key="2">
    <source>
        <dbReference type="ARBA" id="ARBA00022723"/>
    </source>
</evidence>
<protein>
    <submittedName>
        <fullName evidence="7">Xaa-Pro aminopeptidase</fullName>
    </submittedName>
</protein>
<dbReference type="GO" id="GO:0005737">
    <property type="term" value="C:cytoplasm"/>
    <property type="evidence" value="ECO:0007669"/>
    <property type="project" value="UniProtKB-ARBA"/>
</dbReference>
<dbReference type="InterPro" id="IPR032416">
    <property type="entry name" value="Peptidase_M24_C"/>
</dbReference>
<evidence type="ECO:0000259" key="6">
    <source>
        <dbReference type="Pfam" id="PF16188"/>
    </source>
</evidence>
<reference evidence="8" key="1">
    <citation type="submission" date="2017-04" db="EMBL/GenBank/DDBJ databases">
        <authorList>
            <person name="Varghese N."/>
            <person name="Submissions S."/>
        </authorList>
    </citation>
    <scope>NUCLEOTIDE SEQUENCE [LARGE SCALE GENOMIC DNA]</scope>
</reference>
<evidence type="ECO:0000259" key="4">
    <source>
        <dbReference type="Pfam" id="PF00557"/>
    </source>
</evidence>
<keyword evidence="3" id="KW-0378">Hydrolase</keyword>
<dbReference type="GO" id="GO:0046872">
    <property type="term" value="F:metal ion binding"/>
    <property type="evidence" value="ECO:0007669"/>
    <property type="project" value="UniProtKB-KW"/>
</dbReference>
<dbReference type="Pfam" id="PF00557">
    <property type="entry name" value="Peptidase_M24"/>
    <property type="match status" value="1"/>
</dbReference>
<gene>
    <name evidence="7" type="ORF">SAMN06297468_3034</name>
</gene>
<keyword evidence="7" id="KW-0031">Aminopeptidase</keyword>
<dbReference type="PANTHER" id="PTHR43763">
    <property type="entry name" value="XAA-PRO AMINOPEPTIDASE 1"/>
    <property type="match status" value="1"/>
</dbReference>
<dbReference type="InterPro" id="IPR033740">
    <property type="entry name" value="Pept_M24B"/>
</dbReference>
<evidence type="ECO:0000313" key="8">
    <source>
        <dbReference type="Proteomes" id="UP000194420"/>
    </source>
</evidence>
<comment type="similarity">
    <text evidence="1">Belongs to the peptidase M24B family.</text>
</comment>
<evidence type="ECO:0000259" key="5">
    <source>
        <dbReference type="Pfam" id="PF01321"/>
    </source>
</evidence>
<dbReference type="InterPro" id="IPR000994">
    <property type="entry name" value="Pept_M24"/>
</dbReference>
<feature type="domain" description="Peptidase M24" evidence="4">
    <location>
        <begin position="317"/>
        <end position="536"/>
    </location>
</feature>
<evidence type="ECO:0000256" key="3">
    <source>
        <dbReference type="ARBA" id="ARBA00022801"/>
    </source>
</evidence>
<keyword evidence="7" id="KW-0645">Protease</keyword>
<dbReference type="AlphaFoldDB" id="A0A1Y6FLU9"/>
<evidence type="ECO:0000313" key="7">
    <source>
        <dbReference type="EMBL" id="SMQ75888.1"/>
    </source>
</evidence>
<dbReference type="Gene3D" id="3.90.230.10">
    <property type="entry name" value="Creatinase/methionine aminopeptidase superfamily"/>
    <property type="match status" value="1"/>
</dbReference>
<accession>A0A1Y6FLU9</accession>
<dbReference type="InterPro" id="IPR000587">
    <property type="entry name" value="Creatinase_N"/>
</dbReference>
<keyword evidence="8" id="KW-1185">Reference proteome</keyword>
<dbReference type="Gene3D" id="3.40.350.10">
    <property type="entry name" value="Creatinase/prolidase N-terminal domain"/>
    <property type="match status" value="2"/>
</dbReference>
<dbReference type="Pfam" id="PF16188">
    <property type="entry name" value="Peptidase_M24_C"/>
    <property type="match status" value="1"/>
</dbReference>
<dbReference type="InterPro" id="IPR036005">
    <property type="entry name" value="Creatinase/aminopeptidase-like"/>
</dbReference>
<dbReference type="CDD" id="cd01085">
    <property type="entry name" value="APP"/>
    <property type="match status" value="1"/>
</dbReference>
<organism evidence="7 8">
    <name type="scientific">Altererythrobacter xiamenensis</name>
    <dbReference type="NCBI Taxonomy" id="1316679"/>
    <lineage>
        <taxon>Bacteria</taxon>
        <taxon>Pseudomonadati</taxon>
        <taxon>Pseudomonadota</taxon>
        <taxon>Alphaproteobacteria</taxon>
        <taxon>Sphingomonadales</taxon>
        <taxon>Erythrobacteraceae</taxon>
        <taxon>Altererythrobacter</taxon>
    </lineage>
</organism>
<dbReference type="SUPFAM" id="SSF55920">
    <property type="entry name" value="Creatinase/aminopeptidase"/>
    <property type="match status" value="1"/>
</dbReference>
<dbReference type="Pfam" id="PF16189">
    <property type="entry name" value="Creatinase_N_2"/>
    <property type="match status" value="1"/>
</dbReference>
<keyword evidence="2" id="KW-0479">Metal-binding</keyword>
<dbReference type="InterPro" id="IPR029149">
    <property type="entry name" value="Creatin/AminoP/Spt16_N"/>
</dbReference>
<proteinExistence type="inferred from homology"/>
<dbReference type="GO" id="GO:0070006">
    <property type="term" value="F:metalloaminopeptidase activity"/>
    <property type="evidence" value="ECO:0007669"/>
    <property type="project" value="InterPro"/>
</dbReference>
<feature type="domain" description="Peptidase M24 C-terminal" evidence="6">
    <location>
        <begin position="546"/>
        <end position="606"/>
    </location>
</feature>
<dbReference type="Proteomes" id="UP000194420">
    <property type="component" value="Unassembled WGS sequence"/>
</dbReference>
<dbReference type="SUPFAM" id="SSF53092">
    <property type="entry name" value="Creatinase/prolidase N-terminal domain"/>
    <property type="match status" value="2"/>
</dbReference>
<feature type="domain" description="Creatinase N-terminal" evidence="5">
    <location>
        <begin position="9"/>
        <end position="146"/>
    </location>
</feature>
<dbReference type="OrthoDB" id="9806388at2"/>
<dbReference type="PANTHER" id="PTHR43763:SF6">
    <property type="entry name" value="XAA-PRO AMINOPEPTIDASE 1"/>
    <property type="match status" value="1"/>
</dbReference>
<dbReference type="RefSeq" id="WP_086438912.1">
    <property type="nucleotide sequence ID" value="NZ_FXWG01000004.1"/>
</dbReference>
<dbReference type="FunFam" id="3.90.230.10:FF:000009">
    <property type="entry name" value="xaa-Pro aminopeptidase 2"/>
    <property type="match status" value="1"/>
</dbReference>